<dbReference type="PANTHER" id="PTHR43626:SF4">
    <property type="entry name" value="GCN5-RELATED N-ACETYLTRANSFERASE 2, CHLOROPLASTIC"/>
    <property type="match status" value="1"/>
</dbReference>
<dbReference type="PANTHER" id="PTHR43626">
    <property type="entry name" value="ACYL-COA N-ACYLTRANSFERASE"/>
    <property type="match status" value="1"/>
</dbReference>
<comment type="caution">
    <text evidence="5">The sequence shown here is derived from an EMBL/GenBank/DDBJ whole genome shotgun (WGS) entry which is preliminary data.</text>
</comment>
<evidence type="ECO:0000313" key="6">
    <source>
        <dbReference type="Proteomes" id="UP001501570"/>
    </source>
</evidence>
<keyword evidence="6" id="KW-1185">Reference proteome</keyword>
<gene>
    <name evidence="5" type="ORF">GCM10023322_61880</name>
</gene>
<dbReference type="Proteomes" id="UP001501570">
    <property type="component" value="Unassembled WGS sequence"/>
</dbReference>
<name>A0ABP9SHG8_9ACTN</name>
<sequence length="200" mass="21932">MPVAPNGTDPAAAAGEITVGRARTGDVRAIRHLIDVYSAERRLLSKATVALYEDVQEFWVARDGDRVVGCGALHVMWEDLAEVRTVAVDPGWRGRRIGHLIVAALLDAARRLGVARVFCLTFETRFFASFGFVEIDGAPVPSKVYEELLRSYDEGVAEFLGLERVKPNTLGNSRMLLRLEDDHSGSPRDADGPSQKGRQA</sequence>
<evidence type="ECO:0000259" key="4">
    <source>
        <dbReference type="PROSITE" id="PS51186"/>
    </source>
</evidence>
<dbReference type="Gene3D" id="3.40.630.30">
    <property type="match status" value="1"/>
</dbReference>
<dbReference type="InterPro" id="IPR016181">
    <property type="entry name" value="Acyl_CoA_acyltransferase"/>
</dbReference>
<feature type="region of interest" description="Disordered" evidence="3">
    <location>
        <begin position="181"/>
        <end position="200"/>
    </location>
</feature>
<protein>
    <submittedName>
        <fullName evidence="5">Amino-acid N-acetyltransferase</fullName>
    </submittedName>
</protein>
<dbReference type="EMBL" id="BAABJQ010000023">
    <property type="protein sequence ID" value="GAA5195350.1"/>
    <property type="molecule type" value="Genomic_DNA"/>
</dbReference>
<evidence type="ECO:0000256" key="2">
    <source>
        <dbReference type="ARBA" id="ARBA00023315"/>
    </source>
</evidence>
<dbReference type="InterPro" id="IPR000182">
    <property type="entry name" value="GNAT_dom"/>
</dbReference>
<dbReference type="NCBIfam" id="NF005921">
    <property type="entry name" value="PRK07922.1"/>
    <property type="match status" value="1"/>
</dbReference>
<organism evidence="5 6">
    <name type="scientific">Rugosimonospora acidiphila</name>
    <dbReference type="NCBI Taxonomy" id="556531"/>
    <lineage>
        <taxon>Bacteria</taxon>
        <taxon>Bacillati</taxon>
        <taxon>Actinomycetota</taxon>
        <taxon>Actinomycetes</taxon>
        <taxon>Micromonosporales</taxon>
        <taxon>Micromonosporaceae</taxon>
        <taxon>Rugosimonospora</taxon>
    </lineage>
</organism>
<reference evidence="6" key="1">
    <citation type="journal article" date="2019" name="Int. J. Syst. Evol. Microbiol.">
        <title>The Global Catalogue of Microorganisms (GCM) 10K type strain sequencing project: providing services to taxonomists for standard genome sequencing and annotation.</title>
        <authorList>
            <consortium name="The Broad Institute Genomics Platform"/>
            <consortium name="The Broad Institute Genome Sequencing Center for Infectious Disease"/>
            <person name="Wu L."/>
            <person name="Ma J."/>
        </authorList>
    </citation>
    <scope>NUCLEOTIDE SEQUENCE [LARGE SCALE GENOMIC DNA]</scope>
    <source>
        <strain evidence="6">JCM 18304</strain>
    </source>
</reference>
<feature type="domain" description="N-acetyltransferase" evidence="4">
    <location>
        <begin position="17"/>
        <end position="151"/>
    </location>
</feature>
<evidence type="ECO:0000313" key="5">
    <source>
        <dbReference type="EMBL" id="GAA5195350.1"/>
    </source>
</evidence>
<dbReference type="Pfam" id="PF00583">
    <property type="entry name" value="Acetyltransf_1"/>
    <property type="match status" value="1"/>
</dbReference>
<proteinExistence type="predicted"/>
<feature type="compositionally biased region" description="Basic and acidic residues" evidence="3">
    <location>
        <begin position="181"/>
        <end position="191"/>
    </location>
</feature>
<dbReference type="CDD" id="cd04301">
    <property type="entry name" value="NAT_SF"/>
    <property type="match status" value="1"/>
</dbReference>
<dbReference type="SUPFAM" id="SSF55729">
    <property type="entry name" value="Acyl-CoA N-acyltransferases (Nat)"/>
    <property type="match status" value="1"/>
</dbReference>
<dbReference type="InterPro" id="IPR045039">
    <property type="entry name" value="NSI-like"/>
</dbReference>
<evidence type="ECO:0000256" key="3">
    <source>
        <dbReference type="SAM" id="MobiDB-lite"/>
    </source>
</evidence>
<evidence type="ECO:0000256" key="1">
    <source>
        <dbReference type="ARBA" id="ARBA00022679"/>
    </source>
</evidence>
<accession>A0ABP9SHG8</accession>
<dbReference type="PROSITE" id="PS51186">
    <property type="entry name" value="GNAT"/>
    <property type="match status" value="1"/>
</dbReference>
<keyword evidence="1" id="KW-0808">Transferase</keyword>
<keyword evidence="2" id="KW-0012">Acyltransferase</keyword>